<protein>
    <submittedName>
        <fullName evidence="3">Uncharacterized protein</fullName>
    </submittedName>
</protein>
<dbReference type="OrthoDB" id="420005at2759"/>
<keyword evidence="2" id="KW-1133">Transmembrane helix</keyword>
<sequence length="602" mass="66159">MFDNFTHSSASTDTGLGEQLKQLWESNLQSRIIAPCERWCRANDLGKLTRHEYVAKAKNDQCNWNALVGAMSGAIPVPGLDAASSLAGGFLLQAQGACIVAKLRGYDVQDEKTQSLILWSLAGEAGSEIVKGATQLAAKSGGSAAGKRALKSVPNQFLRQVNKKVWPLIGRSLITKGPRGLMSLSKMIPVLGSAAGAVAGAAVDWFFCHRAIDFADQKVFLMLNKEEEDLRAYLLTNDFEDVVKPLMDARFDTQTICDAEKSACHLYPFYTDRDLAETRQCVSRDDEKGTPRPPTWVPWTPGTWRHLQPRPDPVHPENHPKPALPEPALRHAHPGQRLPLLEQGPERRKVSPHRQLQLLGLLSHLHRQPRHHLENSGGIAPTADLTVNTLTATSFVEMPLLQSAVADLQIQNATTTIRAEDGALLASFAAGNIGLEQDITVRADRTLNATTADFAQFFMGSMAATGAFTRVDRLVGIMSQGRGGALRPGFRKVLAQRLFELEHTTRDDVTQLYNGQERAAFERGYRAAVQDVLVLVGAGLAGAAFLTVCLSPALYQKVREKVRPWVVRQVELGRPWVIWIQRFRHPLLDRVHLLAANSCGGK</sequence>
<feature type="region of interest" description="Disordered" evidence="1">
    <location>
        <begin position="282"/>
        <end position="331"/>
    </location>
</feature>
<keyword evidence="2" id="KW-0472">Membrane</keyword>
<evidence type="ECO:0000256" key="2">
    <source>
        <dbReference type="SAM" id="Phobius"/>
    </source>
</evidence>
<reference evidence="3 4" key="1">
    <citation type="submission" date="2016-02" db="EMBL/GenBank/DDBJ databases">
        <title>Genome analysis of coral dinoflagellate symbionts highlights evolutionary adaptations to a symbiotic lifestyle.</title>
        <authorList>
            <person name="Aranda M."/>
            <person name="Li Y."/>
            <person name="Liew Y.J."/>
            <person name="Baumgarten S."/>
            <person name="Simakov O."/>
            <person name="Wilson M."/>
            <person name="Piel J."/>
            <person name="Ashoor H."/>
            <person name="Bougouffa S."/>
            <person name="Bajic V.B."/>
            <person name="Ryu T."/>
            <person name="Ravasi T."/>
            <person name="Bayer T."/>
            <person name="Micklem G."/>
            <person name="Kim H."/>
            <person name="Bhak J."/>
            <person name="Lajeunesse T.C."/>
            <person name="Voolstra C.R."/>
        </authorList>
    </citation>
    <scope>NUCLEOTIDE SEQUENCE [LARGE SCALE GENOMIC DNA]</scope>
    <source>
        <strain evidence="3 4">CCMP2467</strain>
    </source>
</reference>
<organism evidence="3 4">
    <name type="scientific">Symbiodinium microadriaticum</name>
    <name type="common">Dinoflagellate</name>
    <name type="synonym">Zooxanthella microadriatica</name>
    <dbReference type="NCBI Taxonomy" id="2951"/>
    <lineage>
        <taxon>Eukaryota</taxon>
        <taxon>Sar</taxon>
        <taxon>Alveolata</taxon>
        <taxon>Dinophyceae</taxon>
        <taxon>Suessiales</taxon>
        <taxon>Symbiodiniaceae</taxon>
        <taxon>Symbiodinium</taxon>
    </lineage>
</organism>
<keyword evidence="2" id="KW-0812">Transmembrane</keyword>
<gene>
    <name evidence="3" type="ORF">AK812_SmicGene5557</name>
</gene>
<feature type="transmembrane region" description="Helical" evidence="2">
    <location>
        <begin position="532"/>
        <end position="555"/>
    </location>
</feature>
<evidence type="ECO:0000313" key="4">
    <source>
        <dbReference type="Proteomes" id="UP000186817"/>
    </source>
</evidence>
<dbReference type="EMBL" id="LSRX01000073">
    <property type="protein sequence ID" value="OLQ10712.1"/>
    <property type="molecule type" value="Genomic_DNA"/>
</dbReference>
<accession>A0A1Q9ETG4</accession>
<evidence type="ECO:0000313" key="3">
    <source>
        <dbReference type="EMBL" id="OLQ10712.1"/>
    </source>
</evidence>
<keyword evidence="4" id="KW-1185">Reference proteome</keyword>
<dbReference type="AlphaFoldDB" id="A0A1Q9ETG4"/>
<evidence type="ECO:0000256" key="1">
    <source>
        <dbReference type="SAM" id="MobiDB-lite"/>
    </source>
</evidence>
<comment type="caution">
    <text evidence="3">The sequence shown here is derived from an EMBL/GenBank/DDBJ whole genome shotgun (WGS) entry which is preliminary data.</text>
</comment>
<dbReference type="Proteomes" id="UP000186817">
    <property type="component" value="Unassembled WGS sequence"/>
</dbReference>
<name>A0A1Q9ETG4_SYMMI</name>
<proteinExistence type="predicted"/>